<dbReference type="EMBL" id="JAPDHZ010000008">
    <property type="protein sequence ID" value="MDG0794866.1"/>
    <property type="molecule type" value="Genomic_DNA"/>
</dbReference>
<feature type="transmembrane region" description="Helical" evidence="1">
    <location>
        <begin position="204"/>
        <end position="225"/>
    </location>
</feature>
<proteinExistence type="predicted"/>
<accession>A0A9X4KN85</accession>
<reference evidence="2 3" key="1">
    <citation type="submission" date="2022-10" db="EMBL/GenBank/DDBJ databases">
        <title>Comparative genomic analysis of Cohnella hashimotonis sp. nov., isolated from the International Space Station.</title>
        <authorList>
            <person name="Simpson A."/>
            <person name="Venkateswaran K."/>
        </authorList>
    </citation>
    <scope>NUCLEOTIDE SEQUENCE [LARGE SCALE GENOMIC DNA]</scope>
    <source>
        <strain evidence="2 3">DSM 18997</strain>
    </source>
</reference>
<keyword evidence="1" id="KW-0812">Transmembrane</keyword>
<evidence type="ECO:0000256" key="1">
    <source>
        <dbReference type="SAM" id="Phobius"/>
    </source>
</evidence>
<keyword evidence="1" id="KW-0472">Membrane</keyword>
<evidence type="ECO:0000313" key="2">
    <source>
        <dbReference type="EMBL" id="MDG0794866.1"/>
    </source>
</evidence>
<comment type="caution">
    <text evidence="2">The sequence shown here is derived from an EMBL/GenBank/DDBJ whole genome shotgun (WGS) entry which is preliminary data.</text>
</comment>
<feature type="transmembrane region" description="Helical" evidence="1">
    <location>
        <begin position="56"/>
        <end position="81"/>
    </location>
</feature>
<dbReference type="RefSeq" id="WP_277568587.1">
    <property type="nucleotide sequence ID" value="NZ_JAPDHZ010000008.1"/>
</dbReference>
<protein>
    <submittedName>
        <fullName evidence="2">DUF4386 domain-containing protein</fullName>
    </submittedName>
</protein>
<feature type="transmembrane region" description="Helical" evidence="1">
    <location>
        <begin position="93"/>
        <end position="114"/>
    </location>
</feature>
<dbReference type="InterPro" id="IPR025495">
    <property type="entry name" value="DUF4386"/>
</dbReference>
<dbReference type="Proteomes" id="UP001153387">
    <property type="component" value="Unassembled WGS sequence"/>
</dbReference>
<gene>
    <name evidence="2" type="ORF">OMP38_31595</name>
</gene>
<name>A0A9X4KN85_9BACL</name>
<dbReference type="Pfam" id="PF14329">
    <property type="entry name" value="DUF4386"/>
    <property type="match status" value="1"/>
</dbReference>
<dbReference type="AlphaFoldDB" id="A0A9X4KN85"/>
<evidence type="ECO:0000313" key="3">
    <source>
        <dbReference type="Proteomes" id="UP001153387"/>
    </source>
</evidence>
<feature type="transmembrane region" description="Helical" evidence="1">
    <location>
        <begin position="144"/>
        <end position="165"/>
    </location>
</feature>
<feature type="transmembrane region" description="Helical" evidence="1">
    <location>
        <begin position="12"/>
        <end position="36"/>
    </location>
</feature>
<keyword evidence="1" id="KW-1133">Transmembrane helix</keyword>
<organism evidence="2 3">
    <name type="scientific">Cohnella ginsengisoli</name>
    <dbReference type="NCBI Taxonomy" id="425004"/>
    <lineage>
        <taxon>Bacteria</taxon>
        <taxon>Bacillati</taxon>
        <taxon>Bacillota</taxon>
        <taxon>Bacilli</taxon>
        <taxon>Bacillales</taxon>
        <taxon>Paenibacillaceae</taxon>
        <taxon>Cohnella</taxon>
    </lineage>
</organism>
<sequence>MEKTQQSKYSSTLASKMAGILFILAAVSSIAGLLLYDPILNGADYLVQGAEHGDQVVLGAVMELILVVSAVGTSIAMFPYLRKYNQTLALGHVCFRFMEAVVIVIGIVGVLSLLTLSGSFEASAAPDAAAYEAAGTLLKAVHDWTFLLGPNFMLGINTMLYSYIFYKSGLVPKFIPILGMTGAVLVFSAALFEMFGVFEQLSVWGALLSLPVAANEMILAVWLMARGIFPIAARCDTEGGLRTGIICQNQRDEAAVSLLRPVCVSSIGRRLPKAGSSCDTPK</sequence>
<feature type="transmembrane region" description="Helical" evidence="1">
    <location>
        <begin position="177"/>
        <end position="198"/>
    </location>
</feature>
<keyword evidence="3" id="KW-1185">Reference proteome</keyword>